<dbReference type="PANTHER" id="PTHR11252">
    <property type="entry name" value="POLYRIBONUCLEOTIDE NUCLEOTIDYLTRANSFERASE"/>
    <property type="match status" value="1"/>
</dbReference>
<dbReference type="EMBL" id="CAJVQB010000963">
    <property type="protein sequence ID" value="CAG8515188.1"/>
    <property type="molecule type" value="Genomic_DNA"/>
</dbReference>
<dbReference type="InterPro" id="IPR011067">
    <property type="entry name" value="Plasmid_toxin/cell-grow_inhib"/>
</dbReference>
<dbReference type="InterPro" id="IPR036345">
    <property type="entry name" value="ExoRNase_PH_dom2_sf"/>
</dbReference>
<evidence type="ECO:0000259" key="5">
    <source>
        <dbReference type="SMART" id="SM00322"/>
    </source>
</evidence>
<sequence length="997" mass="113997">MKLIVGLGNPGKEYENTRHNLGFVIIDQLATKLNVELNKKKFNGLYYQTSEYILLKPQTYVNNSGECVVTFLNYFRIPVANLLVIYDDVALPVGKFRYRGQGSDGGHNGMKNIIELLGSKDFKRLRVGVARDKIFAHKCCFSTPPTVEREVEIETSSFSVVPANFKNPAGSLTYDGVRLKELKQKARFEKQEVEQQKDKQIKEKRKVYSKLQKHNQNIKNLVASREELTKKYNREKASYQEKEIIYQNQLSQITSSQEVNNFHQQTIKEEMGQIKKQKNDVGKLNIVWAVLFISSLLTTVFLSAFKQNFPSKSKSRFEFNFENKEVIFEIDQLASKSDKSVICRYGNTTVLTVLTVKQLTKSVNSFFPLTITFDEKFYAVGRIPNVFGKREGKPSYYAITAARLIDRSLRSFFPFPTAVIVGREENNFVCNPGNEKLNNSMLELIVSATEDKITMLEAGTQEISEAELEKAIAFAHHKIQILIDFFQHIASSLGVKKNKMEVGQKEITSDQWLEEKGNSYLEKEKKMKEVRQQLTQEYYAENPQLEEAFVKDLMRLDGRGSDHIRPLEIQIDYLPNVHGSAVFARGETKVLSVITIGKISDKQLVDSILNRSYKYFIHHYNFPSFAVNEIASYRAVSRREIGHGELVEKTFDYLIPSTSSFPYTVRAVSEVLSSDGSSSQASICATSLSLMTTGVPLIRPAAGIALGLFEGQIYSDINGLEDKLGEMDFKIAGTEKGVCSIQLDVKNQGISQELIKTSFVKARQARLRLLEEMKNHIYQPRPNLPVQVIKCRRFAAEKEKIGLIIGPRGKTINQLTEKTGSAIEVQEDGYILIYHHEEDKLEETYRAIKNIIRNKRVEPRHTFSIYLPTSLYQKLLDKAGRGKVSTFIKEMLEEKLIKEEQQKKEEFQKKLIAGYKNTVANKELQKELEDSCGRNNYQRTRKIEPFEVFIDNSPETGLDKPRKILLSYPRTIRKKRLKESVLLGKVSPEIMKQVKRA</sequence>
<comment type="caution">
    <text evidence="6">The sequence shown here is derived from an EMBL/GenBank/DDBJ whole genome shotgun (WGS) entry which is preliminary data.</text>
</comment>
<dbReference type="NCBIfam" id="TIGR00447">
    <property type="entry name" value="pth"/>
    <property type="match status" value="1"/>
</dbReference>
<feature type="coiled-coil region" evidence="4">
    <location>
        <begin position="179"/>
        <end position="238"/>
    </location>
</feature>
<dbReference type="InterPro" id="IPR001328">
    <property type="entry name" value="Pept_tRNA_hydro"/>
</dbReference>
<evidence type="ECO:0000256" key="1">
    <source>
        <dbReference type="ARBA" id="ARBA00022884"/>
    </source>
</evidence>
<feature type="domain" description="K Homology" evidence="5">
    <location>
        <begin position="788"/>
        <end position="853"/>
    </location>
</feature>
<evidence type="ECO:0000313" key="7">
    <source>
        <dbReference type="Proteomes" id="UP000789901"/>
    </source>
</evidence>
<dbReference type="InterPro" id="IPR018171">
    <property type="entry name" value="Pept_tRNA_hydro_CS"/>
</dbReference>
<dbReference type="InterPro" id="IPR004088">
    <property type="entry name" value="KH_dom_type_1"/>
</dbReference>
<dbReference type="PROSITE" id="PS50084">
    <property type="entry name" value="KH_TYPE_1"/>
    <property type="match status" value="1"/>
</dbReference>
<dbReference type="InterPro" id="IPR003477">
    <property type="entry name" value="PemK-like"/>
</dbReference>
<dbReference type="PROSITE" id="PS01196">
    <property type="entry name" value="PEPT_TRNA_HYDROL_2"/>
    <property type="match status" value="1"/>
</dbReference>
<evidence type="ECO:0000256" key="3">
    <source>
        <dbReference type="PROSITE-ProRule" id="PRU00117"/>
    </source>
</evidence>
<evidence type="ECO:0000256" key="4">
    <source>
        <dbReference type="SAM" id="Coils"/>
    </source>
</evidence>
<dbReference type="Proteomes" id="UP000789901">
    <property type="component" value="Unassembled WGS sequence"/>
</dbReference>
<dbReference type="HAMAP" id="MF_00083">
    <property type="entry name" value="Pept_tRNA_hydro_bact"/>
    <property type="match status" value="1"/>
</dbReference>
<dbReference type="Pfam" id="PF01195">
    <property type="entry name" value="Pept_tRNA_hydro"/>
    <property type="match status" value="1"/>
</dbReference>
<dbReference type="Gene3D" id="3.30.1370.10">
    <property type="entry name" value="K Homology domain, type 1"/>
    <property type="match status" value="1"/>
</dbReference>
<dbReference type="CDD" id="cd02393">
    <property type="entry name" value="KH-I_PNPase"/>
    <property type="match status" value="1"/>
</dbReference>
<dbReference type="InterPro" id="IPR015847">
    <property type="entry name" value="ExoRNase_PH_dom2"/>
</dbReference>
<gene>
    <name evidence="6" type="ORF">GMARGA_LOCUS2882</name>
</gene>
<dbReference type="Gene3D" id="3.40.50.1470">
    <property type="entry name" value="Peptidyl-tRNA hydrolase"/>
    <property type="match status" value="1"/>
</dbReference>
<dbReference type="PANTHER" id="PTHR11252:SF0">
    <property type="entry name" value="POLYRIBONUCLEOTIDE NUCLEOTIDYLTRANSFERASE 1, MITOCHONDRIAL"/>
    <property type="match status" value="1"/>
</dbReference>
<dbReference type="Pfam" id="PF02452">
    <property type="entry name" value="PemK_toxin"/>
    <property type="match status" value="1"/>
</dbReference>
<organism evidence="6 7">
    <name type="scientific">Gigaspora margarita</name>
    <dbReference type="NCBI Taxonomy" id="4874"/>
    <lineage>
        <taxon>Eukaryota</taxon>
        <taxon>Fungi</taxon>
        <taxon>Fungi incertae sedis</taxon>
        <taxon>Mucoromycota</taxon>
        <taxon>Glomeromycotina</taxon>
        <taxon>Glomeromycetes</taxon>
        <taxon>Diversisporales</taxon>
        <taxon>Gigasporaceae</taxon>
        <taxon>Gigaspora</taxon>
    </lineage>
</organism>
<keyword evidence="1 3" id="KW-0694">RNA-binding</keyword>
<dbReference type="SUPFAM" id="SSF54791">
    <property type="entry name" value="Eukaryotic type KH-domain (KH-domain type I)"/>
    <property type="match status" value="1"/>
</dbReference>
<dbReference type="PROSITE" id="PS01195">
    <property type="entry name" value="PEPT_TRNA_HYDROL_1"/>
    <property type="match status" value="1"/>
</dbReference>
<accession>A0ABM8W3G9</accession>
<reference evidence="6 7" key="1">
    <citation type="submission" date="2021-06" db="EMBL/GenBank/DDBJ databases">
        <authorList>
            <person name="Kallberg Y."/>
            <person name="Tangrot J."/>
            <person name="Rosling A."/>
        </authorList>
    </citation>
    <scope>NUCLEOTIDE SEQUENCE [LARGE SCALE GENOMIC DNA]</scope>
    <source>
        <strain evidence="6 7">120-4 pot B 10/14</strain>
    </source>
</reference>
<dbReference type="InterPro" id="IPR001247">
    <property type="entry name" value="ExoRNase_PH_dom1"/>
</dbReference>
<evidence type="ECO:0000256" key="2">
    <source>
        <dbReference type="ARBA" id="ARBA00031451"/>
    </source>
</evidence>
<dbReference type="InterPro" id="IPR020568">
    <property type="entry name" value="Ribosomal_Su5_D2-typ_SF"/>
</dbReference>
<protein>
    <recommendedName>
        <fullName evidence="2">Polynucleotide phosphorylase 1</fullName>
    </recommendedName>
</protein>
<dbReference type="Pfam" id="PF01138">
    <property type="entry name" value="RNase_PH"/>
    <property type="match status" value="2"/>
</dbReference>
<name>A0ABM8W3G9_GIGMA</name>
<dbReference type="InterPro" id="IPR027408">
    <property type="entry name" value="PNPase/RNase_PH_dom_sf"/>
</dbReference>
<evidence type="ECO:0000313" key="6">
    <source>
        <dbReference type="EMBL" id="CAG8515188.1"/>
    </source>
</evidence>
<dbReference type="InterPro" id="IPR036416">
    <property type="entry name" value="Pept_tRNA_hydro_sf"/>
</dbReference>
<dbReference type="CDD" id="cd00462">
    <property type="entry name" value="PTH"/>
    <property type="match status" value="1"/>
</dbReference>
<dbReference type="InterPro" id="IPR004087">
    <property type="entry name" value="KH_dom"/>
</dbReference>
<dbReference type="SUPFAM" id="SSF55666">
    <property type="entry name" value="Ribonuclease PH domain 2-like"/>
    <property type="match status" value="2"/>
</dbReference>
<proteinExistence type="inferred from homology"/>
<dbReference type="InterPro" id="IPR012162">
    <property type="entry name" value="PNPase"/>
</dbReference>
<dbReference type="InterPro" id="IPR036612">
    <property type="entry name" value="KH_dom_type_1_sf"/>
</dbReference>
<dbReference type="Gene3D" id="3.30.230.70">
    <property type="entry name" value="GHMP Kinase, N-terminal domain"/>
    <property type="match status" value="3"/>
</dbReference>
<dbReference type="Pfam" id="PF00013">
    <property type="entry name" value="KH_1"/>
    <property type="match status" value="1"/>
</dbReference>
<dbReference type="Gene3D" id="2.30.30.110">
    <property type="match status" value="1"/>
</dbReference>
<dbReference type="SMART" id="SM00322">
    <property type="entry name" value="KH"/>
    <property type="match status" value="1"/>
</dbReference>
<dbReference type="SUPFAM" id="SSF53178">
    <property type="entry name" value="Peptidyl-tRNA hydrolase-like"/>
    <property type="match status" value="1"/>
</dbReference>
<dbReference type="Pfam" id="PF03725">
    <property type="entry name" value="RNase_PH_C"/>
    <property type="match status" value="1"/>
</dbReference>
<keyword evidence="7" id="KW-1185">Reference proteome</keyword>
<dbReference type="SUPFAM" id="SSF54211">
    <property type="entry name" value="Ribosomal protein S5 domain 2-like"/>
    <property type="match status" value="2"/>
</dbReference>
<keyword evidence="4" id="KW-0175">Coiled coil</keyword>